<dbReference type="InterPro" id="IPR005182">
    <property type="entry name" value="YdbS-like_PH"/>
</dbReference>
<reference evidence="3 4" key="1">
    <citation type="submission" date="2019-06" db="EMBL/GenBank/DDBJ databases">
        <title>Draft genome sequence of Miniimonas arenae KCTC 19750T isolated from sea sand.</title>
        <authorList>
            <person name="Park S.-J."/>
        </authorList>
    </citation>
    <scope>NUCLEOTIDE SEQUENCE [LARGE SCALE GENOMIC DNA]</scope>
    <source>
        <strain evidence="3 4">KCTC 19750</strain>
    </source>
</reference>
<evidence type="ECO:0000259" key="2">
    <source>
        <dbReference type="Pfam" id="PF03703"/>
    </source>
</evidence>
<feature type="domain" description="YdbS-like PH" evidence="2">
    <location>
        <begin position="83"/>
        <end position="155"/>
    </location>
</feature>
<dbReference type="Pfam" id="PF03703">
    <property type="entry name" value="bPH_2"/>
    <property type="match status" value="1"/>
</dbReference>
<evidence type="ECO:0000256" key="1">
    <source>
        <dbReference type="SAM" id="Phobius"/>
    </source>
</evidence>
<dbReference type="RefSeq" id="WP_139986761.1">
    <property type="nucleotide sequence ID" value="NZ_DAMDJA010000120.1"/>
</dbReference>
<dbReference type="EMBL" id="VENP01000023">
    <property type="protein sequence ID" value="TNU74703.1"/>
    <property type="molecule type" value="Genomic_DNA"/>
</dbReference>
<gene>
    <name evidence="3" type="ORF">FH969_07680</name>
</gene>
<feature type="transmembrane region" description="Helical" evidence="1">
    <location>
        <begin position="58"/>
        <end position="80"/>
    </location>
</feature>
<sequence length="172" mass="19289">MGYPQDVLAPDENVVVHEHPHWKALLLPALAAVLVTVVGVGSWWAVLRADPGEPWPTVTGVAVGVIWTSLFVWLFVAPLVRWGSTHFVITDRRVMYRTGVLTRSGIDIPLSRINSVQFRHGFVDRMLRTGTLVIESASDDPLEFDDIPRVERVHALLYHEVYDTLGEEEAGR</sequence>
<protein>
    <submittedName>
        <fullName evidence="3">PH domain-containing protein</fullName>
    </submittedName>
</protein>
<comment type="caution">
    <text evidence="3">The sequence shown here is derived from an EMBL/GenBank/DDBJ whole genome shotgun (WGS) entry which is preliminary data.</text>
</comment>
<keyword evidence="1" id="KW-0812">Transmembrane</keyword>
<name>A0A5C5BBT4_9MICO</name>
<feature type="transmembrane region" description="Helical" evidence="1">
    <location>
        <begin position="25"/>
        <end position="46"/>
    </location>
</feature>
<evidence type="ECO:0000313" key="4">
    <source>
        <dbReference type="Proteomes" id="UP000313849"/>
    </source>
</evidence>
<organism evidence="3 4">
    <name type="scientific">Miniimonas arenae</name>
    <dbReference type="NCBI Taxonomy" id="676201"/>
    <lineage>
        <taxon>Bacteria</taxon>
        <taxon>Bacillati</taxon>
        <taxon>Actinomycetota</taxon>
        <taxon>Actinomycetes</taxon>
        <taxon>Micrococcales</taxon>
        <taxon>Beutenbergiaceae</taxon>
        <taxon>Miniimonas</taxon>
    </lineage>
</organism>
<keyword evidence="1" id="KW-1133">Transmembrane helix</keyword>
<keyword evidence="4" id="KW-1185">Reference proteome</keyword>
<keyword evidence="1" id="KW-0472">Membrane</keyword>
<dbReference type="PANTHER" id="PTHR37938:SF1">
    <property type="entry name" value="BLL0215 PROTEIN"/>
    <property type="match status" value="1"/>
</dbReference>
<dbReference type="AlphaFoldDB" id="A0A5C5BBT4"/>
<dbReference type="OrthoDB" id="4350422at2"/>
<evidence type="ECO:0000313" key="3">
    <source>
        <dbReference type="EMBL" id="TNU74703.1"/>
    </source>
</evidence>
<dbReference type="Proteomes" id="UP000313849">
    <property type="component" value="Unassembled WGS sequence"/>
</dbReference>
<accession>A0A5C5BBT4</accession>
<dbReference type="PANTHER" id="PTHR37938">
    <property type="entry name" value="BLL0215 PROTEIN"/>
    <property type="match status" value="1"/>
</dbReference>
<proteinExistence type="predicted"/>